<name>A0A1G6KYD5_9ACTN</name>
<reference evidence="4 5" key="1">
    <citation type="submission" date="2016-10" db="EMBL/GenBank/DDBJ databases">
        <authorList>
            <person name="de Groot N.N."/>
        </authorList>
    </citation>
    <scope>NUCLEOTIDE SEQUENCE [LARGE SCALE GENOMIC DNA]</scope>
    <source>
        <strain evidence="4 5">CGMCC 4.6858</strain>
    </source>
</reference>
<dbReference type="InterPro" id="IPR036390">
    <property type="entry name" value="WH_DNA-bd_sf"/>
</dbReference>
<dbReference type="OrthoDB" id="7945987at2"/>
<organism evidence="4 5">
    <name type="scientific">Nocardioides lianchengensis</name>
    <dbReference type="NCBI Taxonomy" id="1045774"/>
    <lineage>
        <taxon>Bacteria</taxon>
        <taxon>Bacillati</taxon>
        <taxon>Actinomycetota</taxon>
        <taxon>Actinomycetes</taxon>
        <taxon>Propionibacteriales</taxon>
        <taxon>Nocardioidaceae</taxon>
        <taxon>Nocardioides</taxon>
    </lineage>
</organism>
<dbReference type="InterPro" id="IPR001845">
    <property type="entry name" value="HTH_ArsR_DNA-bd_dom"/>
</dbReference>
<keyword evidence="2" id="KW-0238">DNA-binding</keyword>
<keyword evidence="5" id="KW-1185">Reference proteome</keyword>
<dbReference type="SUPFAM" id="SSF46785">
    <property type="entry name" value="Winged helix' DNA-binding domain"/>
    <property type="match status" value="1"/>
</dbReference>
<keyword evidence="1" id="KW-0805">Transcription regulation</keyword>
<keyword evidence="3" id="KW-0804">Transcription</keyword>
<dbReference type="CDD" id="cd00090">
    <property type="entry name" value="HTH_ARSR"/>
    <property type="match status" value="1"/>
</dbReference>
<proteinExistence type="predicted"/>
<dbReference type="GO" id="GO:0003700">
    <property type="term" value="F:DNA-binding transcription factor activity"/>
    <property type="evidence" value="ECO:0007669"/>
    <property type="project" value="InterPro"/>
</dbReference>
<dbReference type="Proteomes" id="UP000199034">
    <property type="component" value="Unassembled WGS sequence"/>
</dbReference>
<sequence>MELTRITPTPQQLRALSHPVRLRMLGLLRAEGPATATGLATRLGLNSGATSYHLRQLATHGFIEDDAGRGNGRERWWRAAHQSTFTDQPATEEERAAVRAFEQSVAVVQTEFLQRAVEEQELLPEAWRRTTRLSDWMVRLTPARAEALVTALERIVEEVDEEEGAEVGDFMVVLQAYPRPGTQVVDPS</sequence>
<dbReference type="InterPro" id="IPR036388">
    <property type="entry name" value="WH-like_DNA-bd_sf"/>
</dbReference>
<dbReference type="RefSeq" id="WP_090850976.1">
    <property type="nucleotide sequence ID" value="NZ_FMZM01000002.1"/>
</dbReference>
<dbReference type="InterPro" id="IPR051081">
    <property type="entry name" value="HTH_MetalResp_TranReg"/>
</dbReference>
<evidence type="ECO:0000256" key="1">
    <source>
        <dbReference type="ARBA" id="ARBA00023015"/>
    </source>
</evidence>
<dbReference type="AlphaFoldDB" id="A0A1G6KYD5"/>
<dbReference type="InterPro" id="IPR011991">
    <property type="entry name" value="ArsR-like_HTH"/>
</dbReference>
<dbReference type="PANTHER" id="PTHR33154">
    <property type="entry name" value="TRANSCRIPTIONAL REGULATOR, ARSR FAMILY"/>
    <property type="match status" value="1"/>
</dbReference>
<accession>A0A1G6KYD5</accession>
<dbReference type="EMBL" id="FMZM01000002">
    <property type="protein sequence ID" value="SDC36090.1"/>
    <property type="molecule type" value="Genomic_DNA"/>
</dbReference>
<dbReference type="SMART" id="SM00418">
    <property type="entry name" value="HTH_ARSR"/>
    <property type="match status" value="1"/>
</dbReference>
<protein>
    <submittedName>
        <fullName evidence="4">Helix-turn-helix domain-containing protein</fullName>
    </submittedName>
</protein>
<dbReference type="PANTHER" id="PTHR33154:SF15">
    <property type="entry name" value="REGULATORY PROTEIN ARSR"/>
    <property type="match status" value="1"/>
</dbReference>
<dbReference type="Pfam" id="PF12840">
    <property type="entry name" value="HTH_20"/>
    <property type="match status" value="1"/>
</dbReference>
<dbReference type="STRING" id="1045774.SAMN05421872_10251"/>
<dbReference type="GO" id="GO:0003677">
    <property type="term" value="F:DNA binding"/>
    <property type="evidence" value="ECO:0007669"/>
    <property type="project" value="UniProtKB-KW"/>
</dbReference>
<evidence type="ECO:0000313" key="4">
    <source>
        <dbReference type="EMBL" id="SDC36090.1"/>
    </source>
</evidence>
<evidence type="ECO:0000256" key="2">
    <source>
        <dbReference type="ARBA" id="ARBA00023125"/>
    </source>
</evidence>
<gene>
    <name evidence="4" type="ORF">SAMN05421872_10251</name>
</gene>
<evidence type="ECO:0000313" key="5">
    <source>
        <dbReference type="Proteomes" id="UP000199034"/>
    </source>
</evidence>
<dbReference type="Gene3D" id="1.10.10.10">
    <property type="entry name" value="Winged helix-like DNA-binding domain superfamily/Winged helix DNA-binding domain"/>
    <property type="match status" value="1"/>
</dbReference>
<evidence type="ECO:0000256" key="3">
    <source>
        <dbReference type="ARBA" id="ARBA00023163"/>
    </source>
</evidence>